<dbReference type="AlphaFoldDB" id="A0A2P2R2J1"/>
<reference evidence="1" key="1">
    <citation type="submission" date="2018-02" db="EMBL/GenBank/DDBJ databases">
        <title>Rhizophora mucronata_Transcriptome.</title>
        <authorList>
            <person name="Meera S.P."/>
            <person name="Sreeshan A."/>
            <person name="Augustine A."/>
        </authorList>
    </citation>
    <scope>NUCLEOTIDE SEQUENCE</scope>
    <source>
        <tissue evidence="1">Leaf</tissue>
    </source>
</reference>
<sequence length="21" mass="2552">MFNQRHFWLGFCLHNWMLGGG</sequence>
<organism evidence="1">
    <name type="scientific">Rhizophora mucronata</name>
    <name type="common">Asiatic mangrove</name>
    <dbReference type="NCBI Taxonomy" id="61149"/>
    <lineage>
        <taxon>Eukaryota</taxon>
        <taxon>Viridiplantae</taxon>
        <taxon>Streptophyta</taxon>
        <taxon>Embryophyta</taxon>
        <taxon>Tracheophyta</taxon>
        <taxon>Spermatophyta</taxon>
        <taxon>Magnoliopsida</taxon>
        <taxon>eudicotyledons</taxon>
        <taxon>Gunneridae</taxon>
        <taxon>Pentapetalae</taxon>
        <taxon>rosids</taxon>
        <taxon>fabids</taxon>
        <taxon>Malpighiales</taxon>
        <taxon>Rhizophoraceae</taxon>
        <taxon>Rhizophora</taxon>
    </lineage>
</organism>
<protein>
    <submittedName>
        <fullName evidence="1">Uncharacterized protein</fullName>
    </submittedName>
</protein>
<name>A0A2P2R2J1_RHIMU</name>
<evidence type="ECO:0000313" key="1">
    <source>
        <dbReference type="EMBL" id="MBX73489.1"/>
    </source>
</evidence>
<dbReference type="EMBL" id="GGEC01093005">
    <property type="protein sequence ID" value="MBX73489.1"/>
    <property type="molecule type" value="Transcribed_RNA"/>
</dbReference>
<accession>A0A2P2R2J1</accession>
<proteinExistence type="predicted"/>